<dbReference type="STRING" id="320771.Cflav_PD6437"/>
<dbReference type="AlphaFoldDB" id="B9XDL6"/>
<gene>
    <name evidence="3" type="ORF">Cflav_PD6437</name>
</gene>
<dbReference type="SUPFAM" id="SSF53649">
    <property type="entry name" value="Alkaline phosphatase-like"/>
    <property type="match status" value="1"/>
</dbReference>
<dbReference type="Gene3D" id="2.130.10.10">
    <property type="entry name" value="YVTN repeat-like/Quinoprotein amine dehydrogenase"/>
    <property type="match status" value="2"/>
</dbReference>
<dbReference type="SUPFAM" id="SSF49899">
    <property type="entry name" value="Concanavalin A-like lectins/glucanases"/>
    <property type="match status" value="1"/>
</dbReference>
<name>B9XDL6_PEDPL</name>
<keyword evidence="4" id="KW-1185">Reference proteome</keyword>
<dbReference type="PANTHER" id="PTHR47197">
    <property type="entry name" value="PROTEIN NIRF"/>
    <property type="match status" value="1"/>
</dbReference>
<reference evidence="3 4" key="1">
    <citation type="journal article" date="2011" name="J. Bacteriol.">
        <title>Genome sequence of 'Pedosphaera parvula' Ellin514, an aerobic Verrucomicrobial isolate from pasture soil.</title>
        <authorList>
            <person name="Kant R."/>
            <person name="van Passel M.W."/>
            <person name="Sangwan P."/>
            <person name="Palva A."/>
            <person name="Lucas S."/>
            <person name="Copeland A."/>
            <person name="Lapidus A."/>
            <person name="Glavina Del Rio T."/>
            <person name="Dalin E."/>
            <person name="Tice H."/>
            <person name="Bruce D."/>
            <person name="Goodwin L."/>
            <person name="Pitluck S."/>
            <person name="Chertkov O."/>
            <person name="Larimer F.W."/>
            <person name="Land M.L."/>
            <person name="Hauser L."/>
            <person name="Brettin T.S."/>
            <person name="Detter J.C."/>
            <person name="Han S."/>
            <person name="de Vos W.M."/>
            <person name="Janssen P.H."/>
            <person name="Smidt H."/>
        </authorList>
    </citation>
    <scope>NUCLEOTIDE SEQUENCE [LARGE SCALE GENOMIC DNA]</scope>
    <source>
        <strain evidence="3 4">Ellin514</strain>
    </source>
</reference>
<dbReference type="InterPro" id="IPR015943">
    <property type="entry name" value="WD40/YVTN_repeat-like_dom_sf"/>
</dbReference>
<dbReference type="InterPro" id="IPR017850">
    <property type="entry name" value="Alkaline_phosphatase_core_sf"/>
</dbReference>
<keyword evidence="2" id="KW-0732">Signal</keyword>
<dbReference type="InterPro" id="IPR013320">
    <property type="entry name" value="ConA-like_dom_sf"/>
</dbReference>
<dbReference type="InterPro" id="IPR007312">
    <property type="entry name" value="Phosphoesterase"/>
</dbReference>
<dbReference type="SUPFAM" id="SSF51004">
    <property type="entry name" value="C-terminal (heme d1) domain of cytochrome cd1-nitrite reductase"/>
    <property type="match status" value="1"/>
</dbReference>
<dbReference type="NCBIfam" id="TIGR02276">
    <property type="entry name" value="beta_rpt_yvtn"/>
    <property type="match status" value="1"/>
</dbReference>
<organism evidence="3 4">
    <name type="scientific">Pedosphaera parvula (strain Ellin514)</name>
    <dbReference type="NCBI Taxonomy" id="320771"/>
    <lineage>
        <taxon>Bacteria</taxon>
        <taxon>Pseudomonadati</taxon>
        <taxon>Verrucomicrobiota</taxon>
        <taxon>Pedosphaerae</taxon>
        <taxon>Pedosphaerales</taxon>
        <taxon>Pedosphaeraceae</taxon>
        <taxon>Pedosphaera</taxon>
    </lineage>
</organism>
<feature type="chain" id="PRO_5002894687" evidence="2">
    <location>
        <begin position="23"/>
        <end position="1153"/>
    </location>
</feature>
<accession>B9XDL6</accession>
<dbReference type="EMBL" id="ABOX02000006">
    <property type="protein sequence ID" value="EEF62162.1"/>
    <property type="molecule type" value="Genomic_DNA"/>
</dbReference>
<dbReference type="InterPro" id="IPR011048">
    <property type="entry name" value="Haem_d1_sf"/>
</dbReference>
<evidence type="ECO:0000313" key="3">
    <source>
        <dbReference type="EMBL" id="EEF62162.1"/>
    </source>
</evidence>
<dbReference type="PANTHER" id="PTHR47197:SF3">
    <property type="entry name" value="DIHYDRO-HEME D1 DEHYDROGENASE"/>
    <property type="match status" value="1"/>
</dbReference>
<sequence precursor="true">MGGLLRIICLVVWIAFSAKAFASANVTGQWDFDHGDLRATVGTDLEYFGDTASQTTFPVVLIAQEGARVMSFGSNSIQQGFLMRHGANPNGGGYFVNQYTLIMDVMFPTSSTGHWRALFQTDPFNHDGNDAEFYVSDNSTKLEPNALGTEKHFNGQLFPDTWYRIAFVVDLTAPDGQQLTKYVNGVRVGTQFISGGIDGRYALGPTALLFTAGISSPGFTQPGYVNSIQFLDGCLDEESIGILGSAKARGIPPGNAAIQISDVRRDGSSVTLNWTGRNGPFRVQQAADINIPLWQYAGGLFTNFNATIPFNGSSAVYRVSEFQPDIRVGQLPGDAQVLPTKQIVQSAGQRIRLSGRPVDLALSPDGKTIYVKNMLNVVVVDVASLNIMQLLNYPQNNGASMHGIAVSKDGLHVYVTDAINSLHEAGVGTNGMLSWSRSISMIGADTDPCGVALSSDGSKAYVCVGKSNIVAVVDLASGTVTKQINVGIAPWDIVLSQDNSVAYVSDWGGRRPLPGDTTALSAGSQVVVDQRGIGSSGTVSIVNLISNSVVAEIPTGLHPSDIELSSDGSTLYVANANSDTVTVIDTIHKIVKEIIQVRPDSQLPFGSASDAVALSKDGKDIFVASGGNNAIAVVELPNAQHTNSLVQGFIPTDWYPGSVLATSNILFVASAKGLGSVPPVVNTQIGSMNIIPVPNKESLSKYTARVQENGRVPQILKAYATATAPKAPVPVPEKLGSPSVFKHVLYIIKENKTYDQILGDMSQGNGWPDFCLYPQNVSPNHHALAAQYVLLDNYYCNGVNSADGHSWSTEGYVTDHLERSFGGFTRGYPYGDDALTYSSSGFIWNNVLAHGLSFRNYGELYVSGPGGNTWLQIYAAYTNGTQLQFANYVNIDSLKPYCSTNYPGFTLTIPDVVRADKFIRELKVAQSNGFWPTFNIMGLGGDHTVANTPGYPIPTASVADNDLALGRIVEAVTKSSFGSNTVIFVIEDDPLSGWDHVDGHRSVCLVISPYTKRGQTISTFYNQTGVLHTMEQIMGIPPMNQMDAMGPLMFDCFTNVPDFTGYTALSNNIPLDTMNPGTTAAKMTAEERYWAKKSMKLDFSKPDAADDNTLNRILWHSVKGNVRYPREFAGAHGKGLKKLGLVITKTSKDDDDD</sequence>
<dbReference type="SUPFAM" id="SSF50969">
    <property type="entry name" value="YVTN repeat-like/Quinoprotein amine dehydrogenase"/>
    <property type="match status" value="1"/>
</dbReference>
<dbReference type="RefSeq" id="WP_007413914.1">
    <property type="nucleotide sequence ID" value="NZ_ABOX02000006.1"/>
</dbReference>
<proteinExistence type="predicted"/>
<dbReference type="Proteomes" id="UP000003688">
    <property type="component" value="Unassembled WGS sequence"/>
</dbReference>
<dbReference type="OrthoDB" id="9772811at2"/>
<dbReference type="Gene3D" id="3.40.720.10">
    <property type="entry name" value="Alkaline Phosphatase, subunit A"/>
    <property type="match status" value="1"/>
</dbReference>
<keyword evidence="1" id="KW-0378">Hydrolase</keyword>
<dbReference type="InterPro" id="IPR011044">
    <property type="entry name" value="Quino_amine_DH_bsu"/>
</dbReference>
<dbReference type="GO" id="GO:0016788">
    <property type="term" value="F:hydrolase activity, acting on ester bonds"/>
    <property type="evidence" value="ECO:0007669"/>
    <property type="project" value="InterPro"/>
</dbReference>
<evidence type="ECO:0000313" key="4">
    <source>
        <dbReference type="Proteomes" id="UP000003688"/>
    </source>
</evidence>
<protein>
    <submittedName>
        <fullName evidence="3">40-residue YVTN family beta-propeller repeat protein</fullName>
    </submittedName>
</protein>
<dbReference type="Gene3D" id="2.60.120.200">
    <property type="match status" value="1"/>
</dbReference>
<comment type="caution">
    <text evidence="3">The sequence shown here is derived from an EMBL/GenBank/DDBJ whole genome shotgun (WGS) entry which is preliminary data.</text>
</comment>
<dbReference type="Pfam" id="PF04185">
    <property type="entry name" value="Phosphoesterase"/>
    <property type="match status" value="1"/>
</dbReference>
<dbReference type="InterPro" id="IPR051200">
    <property type="entry name" value="Host-pathogen_enzymatic-act"/>
</dbReference>
<evidence type="ECO:0000256" key="2">
    <source>
        <dbReference type="SAM" id="SignalP"/>
    </source>
</evidence>
<dbReference type="InterPro" id="IPR011964">
    <property type="entry name" value="YVTN_b-propeller_repeat"/>
</dbReference>
<feature type="signal peptide" evidence="2">
    <location>
        <begin position="1"/>
        <end position="22"/>
    </location>
</feature>
<evidence type="ECO:0000256" key="1">
    <source>
        <dbReference type="ARBA" id="ARBA00022801"/>
    </source>
</evidence>